<dbReference type="Gene3D" id="1.10.10.10">
    <property type="entry name" value="Winged helix-like DNA-binding domain superfamily/Winged helix DNA-binding domain"/>
    <property type="match status" value="1"/>
</dbReference>
<reference evidence="8 9" key="1">
    <citation type="submission" date="2020-03" db="EMBL/GenBank/DDBJ databases">
        <title>Whole genome shotgun sequence of Phytohabitans rumicis NBRC 108638.</title>
        <authorList>
            <person name="Komaki H."/>
            <person name="Tamura T."/>
        </authorList>
    </citation>
    <scope>NUCLEOTIDE SEQUENCE [LARGE SCALE GENOMIC DNA]</scope>
    <source>
        <strain evidence="8 9">NBRC 108638</strain>
    </source>
</reference>
<dbReference type="AlphaFoldDB" id="A0A6V8LAM3"/>
<keyword evidence="5" id="KW-0802">TPR repeat</keyword>
<keyword evidence="9" id="KW-1185">Reference proteome</keyword>
<feature type="domain" description="OmpR/PhoB-type" evidence="7">
    <location>
        <begin position="1"/>
        <end position="90"/>
    </location>
</feature>
<dbReference type="GO" id="GO:0000160">
    <property type="term" value="P:phosphorelay signal transduction system"/>
    <property type="evidence" value="ECO:0007669"/>
    <property type="project" value="InterPro"/>
</dbReference>
<dbReference type="RefSeq" id="WP_173081239.1">
    <property type="nucleotide sequence ID" value="NZ_BAABJB010000018.1"/>
</dbReference>
<dbReference type="Pfam" id="PF03704">
    <property type="entry name" value="BTAD"/>
    <property type="match status" value="1"/>
</dbReference>
<comment type="caution">
    <text evidence="8">The sequence shown here is derived from an EMBL/GenBank/DDBJ whole genome shotgun (WGS) entry which is preliminary data.</text>
</comment>
<dbReference type="CDD" id="cd15831">
    <property type="entry name" value="BTAD"/>
    <property type="match status" value="1"/>
</dbReference>
<dbReference type="InterPro" id="IPR005158">
    <property type="entry name" value="BTAD"/>
</dbReference>
<dbReference type="SMART" id="SM00862">
    <property type="entry name" value="Trans_reg_C"/>
    <property type="match status" value="1"/>
</dbReference>
<dbReference type="InterPro" id="IPR011990">
    <property type="entry name" value="TPR-like_helical_dom_sf"/>
</dbReference>
<evidence type="ECO:0000256" key="4">
    <source>
        <dbReference type="ARBA" id="ARBA00023163"/>
    </source>
</evidence>
<dbReference type="InterPro" id="IPR001867">
    <property type="entry name" value="OmpR/PhoB-type_DNA-bd"/>
</dbReference>
<dbReference type="SUPFAM" id="SSF52540">
    <property type="entry name" value="P-loop containing nucleoside triphosphate hydrolases"/>
    <property type="match status" value="1"/>
</dbReference>
<dbReference type="PROSITE" id="PS50005">
    <property type="entry name" value="TPR"/>
    <property type="match status" value="1"/>
</dbReference>
<dbReference type="GO" id="GO:0043531">
    <property type="term" value="F:ADP binding"/>
    <property type="evidence" value="ECO:0007669"/>
    <property type="project" value="InterPro"/>
</dbReference>
<dbReference type="SUPFAM" id="SSF48452">
    <property type="entry name" value="TPR-like"/>
    <property type="match status" value="4"/>
</dbReference>
<dbReference type="InterPro" id="IPR019734">
    <property type="entry name" value="TPR_rpt"/>
</dbReference>
<dbReference type="Pfam" id="PF00931">
    <property type="entry name" value="NB-ARC"/>
    <property type="match status" value="1"/>
</dbReference>
<dbReference type="InterPro" id="IPR036388">
    <property type="entry name" value="WH-like_DNA-bd_sf"/>
</dbReference>
<keyword evidence="4" id="KW-0804">Transcription</keyword>
<dbReference type="SMART" id="SM00028">
    <property type="entry name" value="TPR"/>
    <property type="match status" value="6"/>
</dbReference>
<dbReference type="PROSITE" id="PS51755">
    <property type="entry name" value="OMPR_PHOB"/>
    <property type="match status" value="1"/>
</dbReference>
<dbReference type="InterPro" id="IPR002182">
    <property type="entry name" value="NB-ARC"/>
</dbReference>
<dbReference type="Gene3D" id="1.25.40.10">
    <property type="entry name" value="Tetratricopeptide repeat domain"/>
    <property type="match status" value="3"/>
</dbReference>
<evidence type="ECO:0000256" key="5">
    <source>
        <dbReference type="PROSITE-ProRule" id="PRU00339"/>
    </source>
</evidence>
<sequence length="1012" mass="108871">MELRILGPVEIWTDDNRNSLDGSKQRTVLAALLLARERMIADHQLSALLWGADPPATMNAQIYTYISRLRKLLQEDATIVRQRPGYLMRIGTARFDFADFERLSQLGRAALRERRYEDAARHFRAGLTLWRGPALTDVTEFLADVELPRLEEARMAALESRIEADLALRRHAQLVAELTGLVAAYPLAERLRAQLMIALFRSDRQADALAVYQSGRRILAEELGVDPGPALSKAHMEVLVGEVPPAPTTRPAAITAGQWTRPRPAMLPADIADFTGREAEVEQLRGLLGGARPDGAGRPAVAVVHGMPGVGKSALAVHALHGRTGDFPDGQLYADLGGSAGHRTEPADVLAGFLTALGVSRDAIPADEAGRVQLYRSQLARRRVLVLLDNATDDRQVRALLPGGAGCAVVVTSRARLATLAGVRPVPLAPLPAPAAERLVRGAVQAERVASQGCALHRIVQLCGGLPLALRAAAARLAGRPHWPLARLADRLGDDRRALDELRVGEIDVRGSLETSYRSLTGNARTALRRLALLDVDAVPAWASAAVLGVCEDRGEDVTAELVEANLLEVATADGHGGPRYRFHPLVRRLAREMALADDPQVDRAAAVDRALGAWLWLAGEADRRLPDREALIDRRPRLAAGDTPRWRLGARLAAAVAAVPLAWFATESTTLRALVQQAAADDRPHAAWEIAHAAANYFELSGRYEEWHGTHQRALTAVRAGGDEFGEAVMLLGLARLSAALDDVGARLTYADRAARLFQATGDAARAAEALAHAGGAYRLTGHHDRALPPLRRALELAEAAGDPGATAAALQGTGDLLLDQDDRPTAAQEYEHALDLWRGLGDRRRTAGVLRRLGAVDRERGRFEDAAARLGESAQIARDMGDRTLECFVLVGQGQLAQSTGRADAARQAYTQAIRGFDAVGLPRRSGHAAALHGLGELALAEGRVAAAVQMLADAADVWRCLSMPLHRARTLAALGDAQVARGHFEDAVATWQTVSDLRERAVPQNTPTP</sequence>
<dbReference type="Gene3D" id="3.40.50.300">
    <property type="entry name" value="P-loop containing nucleotide triphosphate hydrolases"/>
    <property type="match status" value="1"/>
</dbReference>
<dbReference type="PANTHER" id="PTHR35807">
    <property type="entry name" value="TRANSCRIPTIONAL REGULATOR REDD-RELATED"/>
    <property type="match status" value="1"/>
</dbReference>
<dbReference type="InterPro" id="IPR016032">
    <property type="entry name" value="Sig_transdc_resp-reg_C-effctor"/>
</dbReference>
<dbReference type="Proteomes" id="UP000482960">
    <property type="component" value="Unassembled WGS sequence"/>
</dbReference>
<evidence type="ECO:0000256" key="1">
    <source>
        <dbReference type="ARBA" id="ARBA00005820"/>
    </source>
</evidence>
<evidence type="ECO:0000259" key="7">
    <source>
        <dbReference type="PROSITE" id="PS51755"/>
    </source>
</evidence>
<feature type="DNA-binding region" description="OmpR/PhoB-type" evidence="6">
    <location>
        <begin position="1"/>
        <end position="90"/>
    </location>
</feature>
<dbReference type="PRINTS" id="PR00364">
    <property type="entry name" value="DISEASERSIST"/>
</dbReference>
<comment type="similarity">
    <text evidence="1">Belongs to the AfsR/DnrI/RedD regulatory family.</text>
</comment>
<organism evidence="8 9">
    <name type="scientific">Phytohabitans rumicis</name>
    <dbReference type="NCBI Taxonomy" id="1076125"/>
    <lineage>
        <taxon>Bacteria</taxon>
        <taxon>Bacillati</taxon>
        <taxon>Actinomycetota</taxon>
        <taxon>Actinomycetes</taxon>
        <taxon>Micromonosporales</taxon>
        <taxon>Micromonosporaceae</taxon>
    </lineage>
</organism>
<name>A0A6V8LAM3_9ACTN</name>
<gene>
    <name evidence="8" type="ORF">Prum_078940</name>
</gene>
<reference evidence="8 9" key="2">
    <citation type="submission" date="2020-03" db="EMBL/GenBank/DDBJ databases">
        <authorList>
            <person name="Ichikawa N."/>
            <person name="Kimura A."/>
            <person name="Kitahashi Y."/>
            <person name="Uohara A."/>
        </authorList>
    </citation>
    <scope>NUCLEOTIDE SEQUENCE [LARGE SCALE GENOMIC DNA]</scope>
    <source>
        <strain evidence="8 9">NBRC 108638</strain>
    </source>
</reference>
<evidence type="ECO:0000256" key="6">
    <source>
        <dbReference type="PROSITE-ProRule" id="PRU01091"/>
    </source>
</evidence>
<dbReference type="InterPro" id="IPR051677">
    <property type="entry name" value="AfsR-DnrI-RedD_regulator"/>
</dbReference>
<protein>
    <submittedName>
        <fullName evidence="8">SARP family transcriptional regulator</fullName>
    </submittedName>
</protein>
<dbReference type="GO" id="GO:0006355">
    <property type="term" value="P:regulation of DNA-templated transcription"/>
    <property type="evidence" value="ECO:0007669"/>
    <property type="project" value="InterPro"/>
</dbReference>
<keyword evidence="3 6" id="KW-0238">DNA-binding</keyword>
<evidence type="ECO:0000313" key="8">
    <source>
        <dbReference type="EMBL" id="GFJ94252.1"/>
    </source>
</evidence>
<dbReference type="InterPro" id="IPR027417">
    <property type="entry name" value="P-loop_NTPase"/>
</dbReference>
<proteinExistence type="inferred from homology"/>
<dbReference type="GO" id="GO:0003677">
    <property type="term" value="F:DNA binding"/>
    <property type="evidence" value="ECO:0007669"/>
    <property type="project" value="UniProtKB-UniRule"/>
</dbReference>
<dbReference type="SMART" id="SM01043">
    <property type="entry name" value="BTAD"/>
    <property type="match status" value="1"/>
</dbReference>
<keyword evidence="2" id="KW-0805">Transcription regulation</keyword>
<feature type="repeat" description="TPR" evidence="5">
    <location>
        <begin position="769"/>
        <end position="802"/>
    </location>
</feature>
<accession>A0A6V8LAM3</accession>
<dbReference type="EMBL" id="BLPG01000001">
    <property type="protein sequence ID" value="GFJ94252.1"/>
    <property type="molecule type" value="Genomic_DNA"/>
</dbReference>
<evidence type="ECO:0000256" key="2">
    <source>
        <dbReference type="ARBA" id="ARBA00023015"/>
    </source>
</evidence>
<dbReference type="SUPFAM" id="SSF46894">
    <property type="entry name" value="C-terminal effector domain of the bipartite response regulators"/>
    <property type="match status" value="1"/>
</dbReference>
<evidence type="ECO:0000256" key="3">
    <source>
        <dbReference type="ARBA" id="ARBA00023125"/>
    </source>
</evidence>
<dbReference type="PANTHER" id="PTHR35807:SF1">
    <property type="entry name" value="TRANSCRIPTIONAL REGULATOR REDD"/>
    <property type="match status" value="1"/>
</dbReference>
<evidence type="ECO:0000313" key="9">
    <source>
        <dbReference type="Proteomes" id="UP000482960"/>
    </source>
</evidence>